<dbReference type="AlphaFoldDB" id="A0A443KFE4"/>
<dbReference type="Proteomes" id="UP000284451">
    <property type="component" value="Unassembled WGS sequence"/>
</dbReference>
<gene>
    <name evidence="1" type="ORF">D2T29_10570</name>
</gene>
<name>A0A443KFE4_9RHOB</name>
<protein>
    <submittedName>
        <fullName evidence="1">Uncharacterized protein</fullName>
    </submittedName>
</protein>
<organism evidence="1 2">
    <name type="scientific">Paenirhodobacter populi</name>
    <dbReference type="NCBI Taxonomy" id="2306993"/>
    <lineage>
        <taxon>Bacteria</taxon>
        <taxon>Pseudomonadati</taxon>
        <taxon>Pseudomonadota</taxon>
        <taxon>Alphaproteobacteria</taxon>
        <taxon>Rhodobacterales</taxon>
        <taxon>Rhodobacter group</taxon>
        <taxon>Paenirhodobacter</taxon>
    </lineage>
</organism>
<evidence type="ECO:0000313" key="1">
    <source>
        <dbReference type="EMBL" id="RWR31471.1"/>
    </source>
</evidence>
<comment type="caution">
    <text evidence="1">The sequence shown here is derived from an EMBL/GenBank/DDBJ whole genome shotgun (WGS) entry which is preliminary data.</text>
</comment>
<dbReference type="RefSeq" id="WP_128232362.1">
    <property type="nucleotide sequence ID" value="NZ_SAUY01000011.1"/>
</dbReference>
<proteinExistence type="predicted"/>
<accession>A0A443KFE4</accession>
<dbReference type="EMBL" id="SAUY01000011">
    <property type="protein sequence ID" value="RWR31471.1"/>
    <property type="molecule type" value="Genomic_DNA"/>
</dbReference>
<reference evidence="1 2" key="2">
    <citation type="submission" date="2019-01" db="EMBL/GenBank/DDBJ databases">
        <authorList>
            <person name="Li Y."/>
        </authorList>
    </citation>
    <scope>NUCLEOTIDE SEQUENCE [LARGE SCALE GENOMIC DNA]</scope>
    <source>
        <strain evidence="1 2">07D10-4-3</strain>
    </source>
</reference>
<reference evidence="1 2" key="1">
    <citation type="submission" date="2019-01" db="EMBL/GenBank/DDBJ databases">
        <title>Sinorhodobacter populi sp. nov. isolated from the symptomatic bark tissue of Populus euramericana canker.</title>
        <authorList>
            <person name="Xu G."/>
        </authorList>
    </citation>
    <scope>NUCLEOTIDE SEQUENCE [LARGE SCALE GENOMIC DNA]</scope>
    <source>
        <strain evidence="1 2">07D10-4-3</strain>
    </source>
</reference>
<sequence length="120" mass="13412">MISTQDILAITLAQFPLPSEVFPPGGTLWLTLYLIGEPARYVTARPTLEANGWKNLCNHDDFSGFSYPKRKVRNDVGEVRDMLQSVIATCHDMGMEISLIDADTAFDPKKSTFRTLYKAA</sequence>
<evidence type="ECO:0000313" key="2">
    <source>
        <dbReference type="Proteomes" id="UP000284451"/>
    </source>
</evidence>